<organism evidence="2">
    <name type="scientific">Schistocephalus solidus</name>
    <name type="common">Tapeworm</name>
    <dbReference type="NCBI Taxonomy" id="70667"/>
    <lineage>
        <taxon>Eukaryota</taxon>
        <taxon>Metazoa</taxon>
        <taxon>Spiralia</taxon>
        <taxon>Lophotrochozoa</taxon>
        <taxon>Platyhelminthes</taxon>
        <taxon>Cestoda</taxon>
        <taxon>Eucestoda</taxon>
        <taxon>Diphyllobothriidea</taxon>
        <taxon>Diphyllobothriidae</taxon>
        <taxon>Schistocephalus</taxon>
    </lineage>
</organism>
<feature type="region of interest" description="Disordered" evidence="1">
    <location>
        <begin position="161"/>
        <end position="181"/>
    </location>
</feature>
<reference evidence="2" key="1">
    <citation type="submission" date="2016-01" db="EMBL/GenBank/DDBJ databases">
        <title>Reference transcriptome for the parasite Schistocephalus solidus: insights into the molecular evolution of parasitism.</title>
        <authorList>
            <person name="Hebert F.O."/>
            <person name="Grambauer S."/>
            <person name="Barber I."/>
            <person name="Landry C.R."/>
            <person name="Aubin-Horth N."/>
        </authorList>
    </citation>
    <scope>NUCLEOTIDE SEQUENCE</scope>
</reference>
<feature type="non-terminal residue" evidence="2">
    <location>
        <position position="540"/>
    </location>
</feature>
<dbReference type="EMBL" id="GEEE01023199">
    <property type="protein sequence ID" value="JAP40026.1"/>
    <property type="molecule type" value="Transcribed_RNA"/>
</dbReference>
<name>A0A0X3NYS4_SCHSO</name>
<sequence length="540" mass="60031">DNLVGYEAREISRLNASLAQALRIRVNPIIIPQNIFFYDIIQLRNFAERQMTAASVWLEMELVYLPLGLPDASTAETLGLLEQLMERPDSRPYLTHLAERQRFGRLLSLCENARLDGCVSAVQAAADSFHPFVVEEVGVLPVDGGACERAFMLEKKLYNGSERSLPPAGSTSMAAGSGGGGGEEEKALAGFFPSPVVPFADQVIENFTVEAGLAFKKLISPVKVVPIRRIRAIEIVDETNTKVNDSSWLKVSNDHSHLFGLPLQQHIREGAYRFWLNILTVDQRTPITIHFTVDVVKWPAKIFSFSRRPNWFQGVSATANHRVRMRLKLANQFAHVQRQAAHNWPLGPPHSSLLYRWKLVTSLDKYLRPSCEANCGMDIMLLEISEQGSTDVEAIWAQLSLLSEGIRMNEPYSMRDGGGNGSVAAFCPLRRMEAFQRSLLKAPLSHRHPNLLAPPAPSSFLTANDLRPAPWALPSHDLKKHLEVTGLGSLEVVAVDLAGHCVVSNWVDRDGGTALPLFRPLLNFTTYIGESFRKPLTMNN</sequence>
<evidence type="ECO:0000256" key="1">
    <source>
        <dbReference type="SAM" id="MobiDB-lite"/>
    </source>
</evidence>
<gene>
    <name evidence="2" type="ORF">TR165184</name>
</gene>
<proteinExistence type="predicted"/>
<accession>A0A0X3NYS4</accession>
<evidence type="ECO:0000313" key="2">
    <source>
        <dbReference type="EMBL" id="JAP40026.1"/>
    </source>
</evidence>
<feature type="non-terminal residue" evidence="2">
    <location>
        <position position="1"/>
    </location>
</feature>
<dbReference type="AlphaFoldDB" id="A0A0X3NYS4"/>
<protein>
    <submittedName>
        <fullName evidence="2">Uncharacterized protein</fullName>
    </submittedName>
</protein>